<organism evidence="1 2">
    <name type="scientific">Oesophagostomum dentatum</name>
    <name type="common">Nodular worm</name>
    <dbReference type="NCBI Taxonomy" id="61180"/>
    <lineage>
        <taxon>Eukaryota</taxon>
        <taxon>Metazoa</taxon>
        <taxon>Ecdysozoa</taxon>
        <taxon>Nematoda</taxon>
        <taxon>Chromadorea</taxon>
        <taxon>Rhabditida</taxon>
        <taxon>Rhabditina</taxon>
        <taxon>Rhabditomorpha</taxon>
        <taxon>Strongyloidea</taxon>
        <taxon>Strongylidae</taxon>
        <taxon>Oesophagostomum</taxon>
    </lineage>
</organism>
<name>A0A0B1TDQ7_OESDE</name>
<dbReference type="Proteomes" id="UP000053660">
    <property type="component" value="Unassembled WGS sequence"/>
</dbReference>
<gene>
    <name evidence="1" type="ORF">OESDEN_06106</name>
</gene>
<accession>A0A0B1TDQ7</accession>
<keyword evidence="2" id="KW-1185">Reference proteome</keyword>
<dbReference type="AlphaFoldDB" id="A0A0B1TDQ7"/>
<evidence type="ECO:0000313" key="1">
    <source>
        <dbReference type="EMBL" id="KHJ93972.1"/>
    </source>
</evidence>
<protein>
    <submittedName>
        <fullName evidence="1">Uncharacterized protein</fullName>
    </submittedName>
</protein>
<reference evidence="1 2" key="1">
    <citation type="submission" date="2014-03" db="EMBL/GenBank/DDBJ databases">
        <title>Draft genome of the hookworm Oesophagostomum dentatum.</title>
        <authorList>
            <person name="Mitreva M."/>
        </authorList>
    </citation>
    <scope>NUCLEOTIDE SEQUENCE [LARGE SCALE GENOMIC DNA]</scope>
    <source>
        <strain evidence="1 2">OD-Hann</strain>
    </source>
</reference>
<proteinExistence type="predicted"/>
<evidence type="ECO:0000313" key="2">
    <source>
        <dbReference type="Proteomes" id="UP000053660"/>
    </source>
</evidence>
<dbReference type="EMBL" id="KN550522">
    <property type="protein sequence ID" value="KHJ93972.1"/>
    <property type="molecule type" value="Genomic_DNA"/>
</dbReference>
<sequence>MIQVEYWNLPPQRQATNAHTYVRQIQSLKARVNRKLGLKSPFIIKRPDQTWRRTSWKAMVGWWCYNKQ</sequence>